<proteinExistence type="inferred from homology"/>
<evidence type="ECO:0000259" key="8">
    <source>
        <dbReference type="PROSITE" id="PS50059"/>
    </source>
</evidence>
<comment type="catalytic activity">
    <reaction evidence="1 5 6">
        <text>[protein]-peptidylproline (omega=180) = [protein]-peptidylproline (omega=0)</text>
        <dbReference type="Rhea" id="RHEA:16237"/>
        <dbReference type="Rhea" id="RHEA-COMP:10747"/>
        <dbReference type="Rhea" id="RHEA-COMP:10748"/>
        <dbReference type="ChEBI" id="CHEBI:83833"/>
        <dbReference type="ChEBI" id="CHEBI:83834"/>
        <dbReference type="EC" id="5.2.1.8"/>
    </reaction>
</comment>
<dbReference type="InterPro" id="IPR001179">
    <property type="entry name" value="PPIase_FKBP_dom"/>
</dbReference>
<sequence>MRKINLLVILLIIMFTACKKDSDKSCPTVTITAPDSEVAALQAYLDDNSITATKDPRGFFYVIHAAGDKKPGVCDDVTINYAGKLTDGTQFDAANNVTFYLGRLIIGWQEGLPLIGTGGSITLYIPPSLGYGSADNGPIPANSNLIFDIELNGVN</sequence>
<evidence type="ECO:0000256" key="7">
    <source>
        <dbReference type="SAM" id="SignalP"/>
    </source>
</evidence>
<dbReference type="PROSITE" id="PS51257">
    <property type="entry name" value="PROKAR_LIPOPROTEIN"/>
    <property type="match status" value="1"/>
</dbReference>
<feature type="chain" id="PRO_5011739776" description="Peptidyl-prolyl cis-trans isomerase" evidence="7">
    <location>
        <begin position="20"/>
        <end position="155"/>
    </location>
</feature>
<dbReference type="Pfam" id="PF00254">
    <property type="entry name" value="FKBP_C"/>
    <property type="match status" value="1"/>
</dbReference>
<gene>
    <name evidence="9" type="ORF">SAMN05444277_10667</name>
</gene>
<dbReference type="RefSeq" id="WP_090658337.1">
    <property type="nucleotide sequence ID" value="NZ_FOXQ01000006.1"/>
</dbReference>
<dbReference type="PROSITE" id="PS50059">
    <property type="entry name" value="FKBP_PPIASE"/>
    <property type="match status" value="1"/>
</dbReference>
<dbReference type="InterPro" id="IPR046357">
    <property type="entry name" value="PPIase_dom_sf"/>
</dbReference>
<dbReference type="Gene3D" id="3.10.50.40">
    <property type="match status" value="1"/>
</dbReference>
<name>A0A1I5WB13_9BACT</name>
<feature type="signal peptide" evidence="7">
    <location>
        <begin position="1"/>
        <end position="19"/>
    </location>
</feature>
<evidence type="ECO:0000256" key="5">
    <source>
        <dbReference type="PROSITE-ProRule" id="PRU00277"/>
    </source>
</evidence>
<dbReference type="STRING" id="1465490.SAMN05444277_10667"/>
<protein>
    <recommendedName>
        <fullName evidence="6">Peptidyl-prolyl cis-trans isomerase</fullName>
        <ecNumber evidence="6">5.2.1.8</ecNumber>
    </recommendedName>
</protein>
<dbReference type="EMBL" id="FOXQ01000006">
    <property type="protein sequence ID" value="SFQ16879.1"/>
    <property type="molecule type" value="Genomic_DNA"/>
</dbReference>
<dbReference type="Proteomes" id="UP000199031">
    <property type="component" value="Unassembled WGS sequence"/>
</dbReference>
<keyword evidence="4 5" id="KW-0413">Isomerase</keyword>
<comment type="similarity">
    <text evidence="2 6">Belongs to the FKBP-type PPIase family.</text>
</comment>
<dbReference type="AlphaFoldDB" id="A0A1I5WB13"/>
<feature type="domain" description="PPIase FKBP-type" evidence="8">
    <location>
        <begin position="74"/>
        <end position="155"/>
    </location>
</feature>
<reference evidence="9 10" key="1">
    <citation type="submission" date="2016-10" db="EMBL/GenBank/DDBJ databases">
        <authorList>
            <person name="de Groot N.N."/>
        </authorList>
    </citation>
    <scope>NUCLEOTIDE SEQUENCE [LARGE SCALE GENOMIC DNA]</scope>
    <source>
        <strain evidence="9 10">DSM 28286</strain>
    </source>
</reference>
<evidence type="ECO:0000256" key="2">
    <source>
        <dbReference type="ARBA" id="ARBA00006577"/>
    </source>
</evidence>
<evidence type="ECO:0000313" key="9">
    <source>
        <dbReference type="EMBL" id="SFQ16879.1"/>
    </source>
</evidence>
<dbReference type="GO" id="GO:0003755">
    <property type="term" value="F:peptidyl-prolyl cis-trans isomerase activity"/>
    <property type="evidence" value="ECO:0007669"/>
    <property type="project" value="UniProtKB-UniRule"/>
</dbReference>
<keyword evidence="10" id="KW-1185">Reference proteome</keyword>
<evidence type="ECO:0000256" key="4">
    <source>
        <dbReference type="ARBA" id="ARBA00023235"/>
    </source>
</evidence>
<keyword evidence="3 5" id="KW-0697">Rotamase</keyword>
<dbReference type="PANTHER" id="PTHR43811">
    <property type="entry name" value="FKBP-TYPE PEPTIDYL-PROLYL CIS-TRANS ISOMERASE FKPA"/>
    <property type="match status" value="1"/>
</dbReference>
<evidence type="ECO:0000256" key="6">
    <source>
        <dbReference type="RuleBase" id="RU003915"/>
    </source>
</evidence>
<dbReference type="SUPFAM" id="SSF54534">
    <property type="entry name" value="FKBP-like"/>
    <property type="match status" value="1"/>
</dbReference>
<evidence type="ECO:0000313" key="10">
    <source>
        <dbReference type="Proteomes" id="UP000199031"/>
    </source>
</evidence>
<evidence type="ECO:0000256" key="3">
    <source>
        <dbReference type="ARBA" id="ARBA00023110"/>
    </source>
</evidence>
<dbReference type="OrthoDB" id="9814548at2"/>
<keyword evidence="7" id="KW-0732">Signal</keyword>
<accession>A0A1I5WB13</accession>
<organism evidence="9 10">
    <name type="scientific">Parafilimonas terrae</name>
    <dbReference type="NCBI Taxonomy" id="1465490"/>
    <lineage>
        <taxon>Bacteria</taxon>
        <taxon>Pseudomonadati</taxon>
        <taxon>Bacteroidota</taxon>
        <taxon>Chitinophagia</taxon>
        <taxon>Chitinophagales</taxon>
        <taxon>Chitinophagaceae</taxon>
        <taxon>Parafilimonas</taxon>
    </lineage>
</organism>
<dbReference type="PANTHER" id="PTHR43811:SF19">
    <property type="entry name" value="39 KDA FK506-BINDING NUCLEAR PROTEIN"/>
    <property type="match status" value="1"/>
</dbReference>
<dbReference type="EC" id="5.2.1.8" evidence="6"/>
<evidence type="ECO:0000256" key="1">
    <source>
        <dbReference type="ARBA" id="ARBA00000971"/>
    </source>
</evidence>